<dbReference type="SMART" id="SM00857">
    <property type="entry name" value="Resolvase"/>
    <property type="match status" value="1"/>
</dbReference>
<evidence type="ECO:0000259" key="1">
    <source>
        <dbReference type="PROSITE" id="PS51736"/>
    </source>
</evidence>
<feature type="domain" description="Recombinase" evidence="2">
    <location>
        <begin position="168"/>
        <end position="287"/>
    </location>
</feature>
<dbReference type="Gene3D" id="3.90.1750.20">
    <property type="entry name" value="Putative Large Serine Recombinase, Chain B, Domain 2"/>
    <property type="match status" value="1"/>
</dbReference>
<dbReference type="InterPro" id="IPR036162">
    <property type="entry name" value="Resolvase-like_N_sf"/>
</dbReference>
<feature type="domain" description="Resolvase/invertase-type recombinase catalytic" evidence="1">
    <location>
        <begin position="8"/>
        <end position="160"/>
    </location>
</feature>
<dbReference type="SUPFAM" id="SSF53041">
    <property type="entry name" value="Resolvase-like"/>
    <property type="match status" value="1"/>
</dbReference>
<dbReference type="Gene3D" id="3.40.50.1390">
    <property type="entry name" value="Resolvase, N-terminal catalytic domain"/>
    <property type="match status" value="1"/>
</dbReference>
<dbReference type="PROSITE" id="PS51737">
    <property type="entry name" value="RECOMBINASE_DNA_BIND"/>
    <property type="match status" value="1"/>
</dbReference>
<evidence type="ECO:0000259" key="2">
    <source>
        <dbReference type="PROSITE" id="PS51737"/>
    </source>
</evidence>
<protein>
    <submittedName>
        <fullName evidence="3">Recombinase family protein</fullName>
    </submittedName>
</protein>
<dbReference type="EMBL" id="JBHRXI010000016">
    <property type="protein sequence ID" value="MFC3615275.1"/>
    <property type="molecule type" value="Genomic_DNA"/>
</dbReference>
<dbReference type="Proteomes" id="UP001595629">
    <property type="component" value="Unassembled WGS sequence"/>
</dbReference>
<dbReference type="CDD" id="cd03768">
    <property type="entry name" value="SR_ResInv"/>
    <property type="match status" value="1"/>
</dbReference>
<organism evidence="3 4">
    <name type="scientific">Lutimaribacter marinistellae</name>
    <dbReference type="NCBI Taxonomy" id="1820329"/>
    <lineage>
        <taxon>Bacteria</taxon>
        <taxon>Pseudomonadati</taxon>
        <taxon>Pseudomonadota</taxon>
        <taxon>Alphaproteobacteria</taxon>
        <taxon>Rhodobacterales</taxon>
        <taxon>Roseobacteraceae</taxon>
        <taxon>Lutimaribacter</taxon>
    </lineage>
</organism>
<evidence type="ECO:0000313" key="4">
    <source>
        <dbReference type="Proteomes" id="UP001595629"/>
    </source>
</evidence>
<evidence type="ECO:0000313" key="3">
    <source>
        <dbReference type="EMBL" id="MFC3615275.1"/>
    </source>
</evidence>
<dbReference type="Pfam" id="PF07508">
    <property type="entry name" value="Recombinase"/>
    <property type="match status" value="1"/>
</dbReference>
<dbReference type="PANTHER" id="PTHR30461:SF23">
    <property type="entry name" value="DNA RECOMBINASE-RELATED"/>
    <property type="match status" value="1"/>
</dbReference>
<keyword evidence="4" id="KW-1185">Reference proteome</keyword>
<comment type="caution">
    <text evidence="3">The sequence shown here is derived from an EMBL/GenBank/DDBJ whole genome shotgun (WGS) entry which is preliminary data.</text>
</comment>
<reference evidence="4" key="1">
    <citation type="journal article" date="2019" name="Int. J. Syst. Evol. Microbiol.">
        <title>The Global Catalogue of Microorganisms (GCM) 10K type strain sequencing project: providing services to taxonomists for standard genome sequencing and annotation.</title>
        <authorList>
            <consortium name="The Broad Institute Genomics Platform"/>
            <consortium name="The Broad Institute Genome Sequencing Center for Infectious Disease"/>
            <person name="Wu L."/>
            <person name="Ma J."/>
        </authorList>
    </citation>
    <scope>NUCLEOTIDE SEQUENCE [LARGE SCALE GENOMIC DNA]</scope>
    <source>
        <strain evidence="4">KCTC 42911</strain>
    </source>
</reference>
<dbReference type="InterPro" id="IPR006119">
    <property type="entry name" value="Resolv_N"/>
</dbReference>
<dbReference type="RefSeq" id="WP_386736529.1">
    <property type="nucleotide sequence ID" value="NZ_JBHRXI010000016.1"/>
</dbReference>
<gene>
    <name evidence="3" type="ORF">ACFORG_16045</name>
</gene>
<dbReference type="InterPro" id="IPR050639">
    <property type="entry name" value="SSR_resolvase"/>
</dbReference>
<proteinExistence type="predicted"/>
<accession>A0ABV7TK33</accession>
<sequence>MSPRRKIRCAIYTRKSSDDGLDQEFNSLDAQHEACAAYIASQRHEGWKALPDRYDDGGLSGGTLERPALQRLLEEVDSGRVDMVVVYKIDRLTRSLADFAKLVERLERADCSFVSVTQAFNTSSSMGRLTLNVLLSFAQFEREVTAERIRDKIAASKKKGLWMGGNLPLGYDRHADPNTRTLVINPDEAERVRRLFTLYADLGCLRRVTEAAARERLRSKRQIRANGAVSGDLPLSRGQIYYLLRNPVYLGRIRHKEKVWPGQHPAIIGEALWTDVQDKLRVAASRSRQRGVKDGTAYSIRNTAWLTAKLRDEIDDRLTPTHTTRNGRWLRYYVSNRLISGGSDPSGWRLPGPALEQAATDITLQHLEAAAEQQRVLERPDATSGSAVARSMQAFVKELRRDGNTSIAQLIEAGTVSPGQIELDLYPGVLAEALGVTTSDIAPSILRISAPFDLRRRGVEAKIIVGTRARQPDPHLRSMLIRAHGWADELKSSTQLSDIAHRENVPGSFIRNRTQLAFLSPKIQAAILDGSQPPELSLKRLVSVTPPLDWTEQERMFGF</sequence>
<dbReference type="InterPro" id="IPR038109">
    <property type="entry name" value="DNA_bind_recomb_sf"/>
</dbReference>
<name>A0ABV7TK33_9RHOB</name>
<dbReference type="PANTHER" id="PTHR30461">
    <property type="entry name" value="DNA-INVERTASE FROM LAMBDOID PROPHAGE"/>
    <property type="match status" value="1"/>
</dbReference>
<dbReference type="InterPro" id="IPR011109">
    <property type="entry name" value="DNA_bind_recombinase_dom"/>
</dbReference>
<dbReference type="PROSITE" id="PS51736">
    <property type="entry name" value="RECOMBINASES_3"/>
    <property type="match status" value="1"/>
</dbReference>
<dbReference type="Pfam" id="PF00239">
    <property type="entry name" value="Resolvase"/>
    <property type="match status" value="1"/>
</dbReference>